<dbReference type="Proteomes" id="UP000024547">
    <property type="component" value="Unassembled WGS sequence"/>
</dbReference>
<accession>A0A059E0S1</accession>
<dbReference type="Pfam" id="PF01135">
    <property type="entry name" value="PCMT"/>
    <property type="match status" value="1"/>
</dbReference>
<keyword evidence="5" id="KW-1185">Reference proteome</keyword>
<comment type="similarity">
    <text evidence="1">Belongs to the methyltransferase superfamily. L-isoaspartyl/D-aspartyl protein methyltransferase family.</text>
</comment>
<dbReference type="PANTHER" id="PTHR11579:SF18">
    <property type="entry name" value="PROTEIN-L-ISOASPARTATE O-METHYLTRANSFERASE"/>
    <property type="match status" value="1"/>
</dbReference>
<dbReference type="PATRIC" id="fig|1280948.3.peg.2220"/>
<evidence type="ECO:0000256" key="1">
    <source>
        <dbReference type="ARBA" id="ARBA00005369"/>
    </source>
</evidence>
<dbReference type="STRING" id="1280948.HY36_05825"/>
<dbReference type="eggNOG" id="COG2518">
    <property type="taxonomic scope" value="Bacteria"/>
</dbReference>
<dbReference type="OrthoDB" id="9798496at2"/>
<protein>
    <recommendedName>
        <fullName evidence="2">Protein-L-isoaspartate O-methyltransferase</fullName>
    </recommendedName>
    <alternativeName>
        <fullName evidence="3">Protein L-isoaspartyl methyltransferase</fullName>
    </alternativeName>
</protein>
<dbReference type="EMBL" id="AWFH01000023">
    <property type="protein sequence ID" value="KCZ60498.1"/>
    <property type="molecule type" value="Genomic_DNA"/>
</dbReference>
<organism evidence="4 5">
    <name type="scientific">Hyphomonas atlantica</name>
    <dbReference type="NCBI Taxonomy" id="1280948"/>
    <lineage>
        <taxon>Bacteria</taxon>
        <taxon>Pseudomonadati</taxon>
        <taxon>Pseudomonadota</taxon>
        <taxon>Alphaproteobacteria</taxon>
        <taxon>Hyphomonadales</taxon>
        <taxon>Hyphomonadaceae</taxon>
        <taxon>Hyphomonas</taxon>
    </lineage>
</organism>
<gene>
    <name evidence="4" type="ORF">HY36_05825</name>
</gene>
<dbReference type="AlphaFoldDB" id="A0A059E0S1"/>
<evidence type="ECO:0000256" key="2">
    <source>
        <dbReference type="ARBA" id="ARBA00013346"/>
    </source>
</evidence>
<dbReference type="GO" id="GO:0004719">
    <property type="term" value="F:protein-L-isoaspartate (D-aspartate) O-methyltransferase activity"/>
    <property type="evidence" value="ECO:0007669"/>
    <property type="project" value="InterPro"/>
</dbReference>
<dbReference type="InterPro" id="IPR029063">
    <property type="entry name" value="SAM-dependent_MTases_sf"/>
</dbReference>
<proteinExistence type="inferred from homology"/>
<comment type="caution">
    <text evidence="4">The sequence shown here is derived from an EMBL/GenBank/DDBJ whole genome shotgun (WGS) entry which is preliminary data.</text>
</comment>
<dbReference type="PANTHER" id="PTHR11579">
    <property type="entry name" value="PROTEIN-L-ISOASPARTATE O-METHYLTRANSFERASE"/>
    <property type="match status" value="1"/>
</dbReference>
<evidence type="ECO:0000256" key="3">
    <source>
        <dbReference type="ARBA" id="ARBA00030757"/>
    </source>
</evidence>
<dbReference type="RefSeq" id="WP_035552410.1">
    <property type="nucleotide sequence ID" value="NZ_AWFH01000023.1"/>
</dbReference>
<evidence type="ECO:0000313" key="4">
    <source>
        <dbReference type="EMBL" id="KCZ60498.1"/>
    </source>
</evidence>
<reference evidence="4 5" key="1">
    <citation type="journal article" date="2014" name="Antonie Van Leeuwenhoek">
        <title>Hyphomonas beringensis sp. nov. and Hyphomonas chukchiensis sp. nov., isolated from surface seawater of the Bering Sea and Chukchi Sea.</title>
        <authorList>
            <person name="Li C."/>
            <person name="Lai Q."/>
            <person name="Li G."/>
            <person name="Dong C."/>
            <person name="Wang J."/>
            <person name="Liao Y."/>
            <person name="Shao Z."/>
        </authorList>
    </citation>
    <scope>NUCLEOTIDE SEQUENCE [LARGE SCALE GENOMIC DNA]</scope>
    <source>
        <strain evidence="4 5">22II1-22F38</strain>
    </source>
</reference>
<dbReference type="GO" id="GO:0005737">
    <property type="term" value="C:cytoplasm"/>
    <property type="evidence" value="ECO:0007669"/>
    <property type="project" value="TreeGrafter"/>
</dbReference>
<name>A0A059E0S1_9PROT</name>
<dbReference type="InterPro" id="IPR000682">
    <property type="entry name" value="PCMT"/>
</dbReference>
<sequence length="217" mass="23640">MNYDKAREIMVDTQVRPNDVSNPEIVSAFMKTPREAFVPSSRKSVAYSELEIETSEGRSLWTPRDTGKLVKLAGIKPTDIVLVVGAGSGYEAALISRLAETVIALEEGEARVDAMSERFTALGIDQAVAVEGDIAKGLPDQAPFDVIYVCGMVETLPEAWTEQLAEGGRLAVVMQVEENLGRGKLYTRAGDTVSAREGFDAFPPKFSAFDRKKAFVF</sequence>
<evidence type="ECO:0000313" key="5">
    <source>
        <dbReference type="Proteomes" id="UP000024547"/>
    </source>
</evidence>
<dbReference type="Gene3D" id="3.40.50.150">
    <property type="entry name" value="Vaccinia Virus protein VP39"/>
    <property type="match status" value="1"/>
</dbReference>
<dbReference type="SUPFAM" id="SSF53335">
    <property type="entry name" value="S-adenosyl-L-methionine-dependent methyltransferases"/>
    <property type="match status" value="1"/>
</dbReference>